<gene>
    <name evidence="7" type="ORF">METZ01_LOCUS304242</name>
</gene>
<dbReference type="InterPro" id="IPR017941">
    <property type="entry name" value="Rieske_2Fe-2S"/>
</dbReference>
<dbReference type="Gene3D" id="2.102.10.10">
    <property type="entry name" value="Rieske [2Fe-2S] iron-sulphur domain"/>
    <property type="match status" value="1"/>
</dbReference>
<dbReference type="InterPro" id="IPR036922">
    <property type="entry name" value="Rieske_2Fe-2S_sf"/>
</dbReference>
<name>A0A382MSK5_9ZZZZ</name>
<dbReference type="PANTHER" id="PTHR21266:SF60">
    <property type="entry name" value="3-KETOSTEROID-9-ALPHA-MONOOXYGENASE, OXYGENASE COMPONENT"/>
    <property type="match status" value="1"/>
</dbReference>
<dbReference type="SUPFAM" id="SSF55961">
    <property type="entry name" value="Bet v1-like"/>
    <property type="match status" value="1"/>
</dbReference>
<dbReference type="CDD" id="cd03469">
    <property type="entry name" value="Rieske_RO_Alpha_N"/>
    <property type="match status" value="1"/>
</dbReference>
<evidence type="ECO:0000256" key="3">
    <source>
        <dbReference type="ARBA" id="ARBA00023002"/>
    </source>
</evidence>
<dbReference type="Gene3D" id="3.90.380.10">
    <property type="entry name" value="Naphthalene 1,2-dioxygenase Alpha Subunit, Chain A, domain 1"/>
    <property type="match status" value="1"/>
</dbReference>
<keyword evidence="1" id="KW-0001">2Fe-2S</keyword>
<accession>A0A382MSK5</accession>
<feature type="domain" description="Rieske" evidence="6">
    <location>
        <begin position="31"/>
        <end position="133"/>
    </location>
</feature>
<feature type="non-terminal residue" evidence="7">
    <location>
        <position position="353"/>
    </location>
</feature>
<dbReference type="PROSITE" id="PS00570">
    <property type="entry name" value="RING_HYDROXYL_ALPHA"/>
    <property type="match status" value="1"/>
</dbReference>
<keyword evidence="2" id="KW-0479">Metal-binding</keyword>
<dbReference type="InterPro" id="IPR044043">
    <property type="entry name" value="VanA_C_cat"/>
</dbReference>
<dbReference type="PANTHER" id="PTHR21266">
    <property type="entry name" value="IRON-SULFUR DOMAIN CONTAINING PROTEIN"/>
    <property type="match status" value="1"/>
</dbReference>
<dbReference type="EMBL" id="UINC01095363">
    <property type="protein sequence ID" value="SVC51388.1"/>
    <property type="molecule type" value="Genomic_DNA"/>
</dbReference>
<reference evidence="7" key="1">
    <citation type="submission" date="2018-05" db="EMBL/GenBank/DDBJ databases">
        <authorList>
            <person name="Lanie J.A."/>
            <person name="Ng W.-L."/>
            <person name="Kazmierczak K.M."/>
            <person name="Andrzejewski T.M."/>
            <person name="Davidsen T.M."/>
            <person name="Wayne K.J."/>
            <person name="Tettelin H."/>
            <person name="Glass J.I."/>
            <person name="Rusch D."/>
            <person name="Podicherti R."/>
            <person name="Tsui H.-C.T."/>
            <person name="Winkler M.E."/>
        </authorList>
    </citation>
    <scope>NUCLEOTIDE SEQUENCE</scope>
</reference>
<keyword evidence="4" id="KW-0408">Iron</keyword>
<evidence type="ECO:0000259" key="6">
    <source>
        <dbReference type="PROSITE" id="PS51296"/>
    </source>
</evidence>
<dbReference type="Pfam" id="PF00355">
    <property type="entry name" value="Rieske"/>
    <property type="match status" value="1"/>
</dbReference>
<evidence type="ECO:0000256" key="4">
    <source>
        <dbReference type="ARBA" id="ARBA00023004"/>
    </source>
</evidence>
<keyword evidence="3" id="KW-0560">Oxidoreductase</keyword>
<sequence length="353" mass="40558">MTDQRSGLVGLEPFAPEAESGWYSAMEQYWHAVAYAKDLLEGQPLAATLLGRNLALVRTGGEVHAFSDICRHRGASLSLGSVQGDCLVCPYHGWEYDMQGQVVRIPARPELSDVFKAQLDRYPCQEAAGMVWVSLVEEPWGAVPQLTQWNDSAIRWQTPAFYDWKTSVPRRLENFVDFAHFPYVHEHVLGSRDKPEVEDHDVWREEQVLRFVRWPVEPNEHKMKELLEIEEPLMTVENQYHLAMPATITLERIFPNGRRYILFMSSSPLGPGACRNFWHIGSDFTRGPEDEAYLLDFEDRVLAQDKPIVESQLPECLPDNLDAEMYVKMADSVTLNYRQWLLDLAATYLNREA</sequence>
<dbReference type="GO" id="GO:0051537">
    <property type="term" value="F:2 iron, 2 sulfur cluster binding"/>
    <property type="evidence" value="ECO:0007669"/>
    <property type="project" value="UniProtKB-KW"/>
</dbReference>
<dbReference type="InterPro" id="IPR015881">
    <property type="entry name" value="ARHD_Rieske_2Fe_2S"/>
</dbReference>
<evidence type="ECO:0000313" key="7">
    <source>
        <dbReference type="EMBL" id="SVC51388.1"/>
    </source>
</evidence>
<evidence type="ECO:0000256" key="5">
    <source>
        <dbReference type="ARBA" id="ARBA00023014"/>
    </source>
</evidence>
<dbReference type="SUPFAM" id="SSF50022">
    <property type="entry name" value="ISP domain"/>
    <property type="match status" value="1"/>
</dbReference>
<dbReference type="InterPro" id="IPR050584">
    <property type="entry name" value="Cholesterol_7-desaturase"/>
</dbReference>
<dbReference type="GO" id="GO:0016491">
    <property type="term" value="F:oxidoreductase activity"/>
    <property type="evidence" value="ECO:0007669"/>
    <property type="project" value="UniProtKB-KW"/>
</dbReference>
<evidence type="ECO:0000256" key="1">
    <source>
        <dbReference type="ARBA" id="ARBA00022714"/>
    </source>
</evidence>
<dbReference type="PROSITE" id="PS51296">
    <property type="entry name" value="RIESKE"/>
    <property type="match status" value="1"/>
</dbReference>
<dbReference type="AlphaFoldDB" id="A0A382MSK5"/>
<keyword evidence="5" id="KW-0411">Iron-sulfur</keyword>
<dbReference type="Pfam" id="PF19112">
    <property type="entry name" value="VanA_C"/>
    <property type="match status" value="1"/>
</dbReference>
<dbReference type="GO" id="GO:0005506">
    <property type="term" value="F:iron ion binding"/>
    <property type="evidence" value="ECO:0007669"/>
    <property type="project" value="InterPro"/>
</dbReference>
<organism evidence="7">
    <name type="scientific">marine metagenome</name>
    <dbReference type="NCBI Taxonomy" id="408172"/>
    <lineage>
        <taxon>unclassified sequences</taxon>
        <taxon>metagenomes</taxon>
        <taxon>ecological metagenomes</taxon>
    </lineage>
</organism>
<protein>
    <recommendedName>
        <fullName evidence="6">Rieske domain-containing protein</fullName>
    </recommendedName>
</protein>
<proteinExistence type="predicted"/>
<evidence type="ECO:0000256" key="2">
    <source>
        <dbReference type="ARBA" id="ARBA00022723"/>
    </source>
</evidence>